<comment type="pathway">
    <text evidence="1 9">Porphyrin-containing compound metabolism; protoporphyrin-IX biosynthesis; protoporphyrinogen-IX from coproporphyrinogen-III (O2 route): step 1/1.</text>
</comment>
<accession>A0A348FWQ7</accession>
<comment type="similarity">
    <text evidence="2 9">Belongs to the aerobic coproporphyrinogen-III oxidase family.</text>
</comment>
<comment type="cofactor">
    <cofactor evidence="9">
        <name>a divalent metal cation</name>
        <dbReference type="ChEBI" id="CHEBI:60240"/>
    </cofactor>
</comment>
<protein>
    <recommendedName>
        <fullName evidence="9">Oxygen-dependent coproporphyrinogen-III oxidase</fullName>
        <shortName evidence="9">CPO</shortName>
        <shortName evidence="9">Coprogen oxidase</shortName>
        <shortName evidence="9">Coproporphyrinogenase</shortName>
        <ecNumber evidence="9">1.3.3.3</ecNumber>
    </recommendedName>
</protein>
<evidence type="ECO:0000256" key="8">
    <source>
        <dbReference type="ARBA" id="ARBA00023244"/>
    </source>
</evidence>
<dbReference type="SUPFAM" id="SSF102886">
    <property type="entry name" value="Coproporphyrinogen III oxidase"/>
    <property type="match status" value="1"/>
</dbReference>
<dbReference type="RefSeq" id="WP_126397180.1">
    <property type="nucleotide sequence ID" value="NZ_AP018907.1"/>
</dbReference>
<feature type="active site" description="Proton donor" evidence="9">
    <location>
        <position position="130"/>
    </location>
</feature>
<keyword evidence="8 9" id="KW-0627">Porphyrin biosynthesis</keyword>
<organism evidence="10 11">
    <name type="scientific">Blastochloris tepida</name>
    <dbReference type="NCBI Taxonomy" id="2233851"/>
    <lineage>
        <taxon>Bacteria</taxon>
        <taxon>Pseudomonadati</taxon>
        <taxon>Pseudomonadota</taxon>
        <taxon>Alphaproteobacteria</taxon>
        <taxon>Hyphomicrobiales</taxon>
        <taxon>Blastochloridaceae</taxon>
        <taxon>Blastochloris</taxon>
    </lineage>
</organism>
<comment type="function">
    <text evidence="9">Involved in the heme biosynthesis. Catalyzes the aerobic oxidative decarboxylation of propionate groups of rings A and B of coproporphyrinogen-III to yield the vinyl groups in protoporphyrinogen-IX.</text>
</comment>
<dbReference type="Proteomes" id="UP000266934">
    <property type="component" value="Chromosome"/>
</dbReference>
<dbReference type="PROSITE" id="PS01021">
    <property type="entry name" value="COPROGEN_OXIDASE"/>
    <property type="match status" value="1"/>
</dbReference>
<dbReference type="GO" id="GO:0006782">
    <property type="term" value="P:protoporphyrinogen IX biosynthetic process"/>
    <property type="evidence" value="ECO:0007669"/>
    <property type="project" value="UniProtKB-UniRule"/>
</dbReference>
<dbReference type="KEGG" id="blag:BLTE_04250"/>
<evidence type="ECO:0000256" key="3">
    <source>
        <dbReference type="ARBA" id="ARBA00011738"/>
    </source>
</evidence>
<evidence type="ECO:0000256" key="6">
    <source>
        <dbReference type="ARBA" id="ARBA00023002"/>
    </source>
</evidence>
<feature type="site" description="Important for dimerization" evidence="9">
    <location>
        <position position="199"/>
    </location>
</feature>
<dbReference type="InterPro" id="IPR036406">
    <property type="entry name" value="Coprogen_oxidase_aer_sf"/>
</dbReference>
<evidence type="ECO:0000313" key="11">
    <source>
        <dbReference type="Proteomes" id="UP000266934"/>
    </source>
</evidence>
<keyword evidence="5 9" id="KW-0479">Metal-binding</keyword>
<dbReference type="EMBL" id="AP018907">
    <property type="protein sequence ID" value="BBF91740.1"/>
    <property type="molecule type" value="Genomic_DNA"/>
</dbReference>
<evidence type="ECO:0000256" key="9">
    <source>
        <dbReference type="HAMAP-Rule" id="MF_00333"/>
    </source>
</evidence>
<feature type="binding site" evidence="9">
    <location>
        <position position="130"/>
    </location>
    <ligand>
        <name>a divalent metal cation</name>
        <dbReference type="ChEBI" id="CHEBI:60240"/>
    </ligand>
</feature>
<dbReference type="EC" id="1.3.3.3" evidence="9"/>
<dbReference type="NCBIfam" id="NF003727">
    <property type="entry name" value="PRK05330.1"/>
    <property type="match status" value="1"/>
</dbReference>
<evidence type="ECO:0000313" key="10">
    <source>
        <dbReference type="EMBL" id="BBF91740.1"/>
    </source>
</evidence>
<gene>
    <name evidence="9 10" type="primary">hemF</name>
    <name evidence="10" type="ORF">BLTE_04250</name>
</gene>
<proteinExistence type="inferred from homology"/>
<comment type="subunit">
    <text evidence="3 9">Homodimer.</text>
</comment>
<keyword evidence="11" id="KW-1185">Reference proteome</keyword>
<keyword evidence="4 9" id="KW-0963">Cytoplasm</keyword>
<dbReference type="GO" id="GO:0004109">
    <property type="term" value="F:coproporphyrinogen oxidase activity"/>
    <property type="evidence" value="ECO:0007669"/>
    <property type="project" value="UniProtKB-UniRule"/>
</dbReference>
<evidence type="ECO:0000256" key="2">
    <source>
        <dbReference type="ARBA" id="ARBA00010644"/>
    </source>
</evidence>
<dbReference type="UniPathway" id="UPA00251">
    <property type="reaction ID" value="UER00322"/>
</dbReference>
<dbReference type="Pfam" id="PF01218">
    <property type="entry name" value="Coprogen_oxidas"/>
    <property type="match status" value="1"/>
</dbReference>
<keyword evidence="6 9" id="KW-0560">Oxidoreductase</keyword>
<feature type="binding site" evidence="9">
    <location>
        <position position="168"/>
    </location>
    <ligand>
        <name>a divalent metal cation</name>
        <dbReference type="ChEBI" id="CHEBI:60240"/>
    </ligand>
</feature>
<feature type="binding site" evidence="9">
    <location>
        <position position="116"/>
    </location>
    <ligand>
        <name>substrate</name>
    </ligand>
</feature>
<evidence type="ECO:0000256" key="4">
    <source>
        <dbReference type="ARBA" id="ARBA00022490"/>
    </source>
</evidence>
<dbReference type="InterPro" id="IPR018375">
    <property type="entry name" value="Coprogen_oxidase_CS"/>
</dbReference>
<name>A0A348FWQ7_9HYPH</name>
<dbReference type="AlphaFoldDB" id="A0A348FWQ7"/>
<feature type="region of interest" description="Important for dimerization" evidence="9">
    <location>
        <begin position="264"/>
        <end position="299"/>
    </location>
</feature>
<comment type="subcellular location">
    <subcellularLocation>
        <location evidence="9">Cytoplasm</location>
    </subcellularLocation>
</comment>
<sequence length="299" mass="33487">MAVDATETEARKERAKAWFEELRDRICLAFEDLEQEAPGPFAAEGARPGRFERTPWARTDHSGAPGGGGVMSILRGRVFEKVGVHVSTVFGEFSPEFRSEIPGAEADPRFWASGLSLIAHPANPHVPTAHMNTRFVVTAKSWFGGGADLTPMLAGRRSQDDPDTRAFHAAMRQACERHAGVANYDKFKMWCDDYFFLKHRNEPRGVGGIFFDWLDNGDWEADFAFVRRVGEAFLSAYPPIVRANWATRWSGAERAEQLQRRGRYVEFNLLYDRGTLFGLKTGGNVDAILSSMPPMVAWP</sequence>
<reference evidence="10 11" key="1">
    <citation type="submission" date="2018-08" db="EMBL/GenBank/DDBJ databases">
        <title>Complete genome sequencing of Blastochloris tepida GI.</title>
        <authorList>
            <person name="Tsukatani Y."/>
            <person name="Mori H."/>
        </authorList>
    </citation>
    <scope>NUCLEOTIDE SEQUENCE [LARGE SCALE GENOMIC DNA]</scope>
    <source>
        <strain evidence="10 11">GI</strain>
    </source>
</reference>
<evidence type="ECO:0000256" key="7">
    <source>
        <dbReference type="ARBA" id="ARBA00023133"/>
    </source>
</evidence>
<keyword evidence="7 9" id="KW-0350">Heme biosynthesis</keyword>
<evidence type="ECO:0000256" key="1">
    <source>
        <dbReference type="ARBA" id="ARBA00005168"/>
    </source>
</evidence>
<dbReference type="GO" id="GO:0046872">
    <property type="term" value="F:metal ion binding"/>
    <property type="evidence" value="ECO:0007669"/>
    <property type="project" value="UniProtKB-KW"/>
</dbReference>
<evidence type="ECO:0000256" key="5">
    <source>
        <dbReference type="ARBA" id="ARBA00022723"/>
    </source>
</evidence>
<dbReference type="GO" id="GO:0005737">
    <property type="term" value="C:cytoplasm"/>
    <property type="evidence" value="ECO:0007669"/>
    <property type="project" value="UniProtKB-SubCell"/>
</dbReference>
<feature type="binding site" evidence="9">
    <location>
        <begin position="132"/>
        <end position="134"/>
    </location>
    <ligand>
        <name>substrate</name>
    </ligand>
</feature>
<dbReference type="PANTHER" id="PTHR10755:SF0">
    <property type="entry name" value="OXYGEN-DEPENDENT COPROPORPHYRINOGEN-III OXIDASE, MITOCHONDRIAL"/>
    <property type="match status" value="1"/>
</dbReference>
<dbReference type="OrthoDB" id="9777553at2"/>
<feature type="binding site" evidence="9">
    <location>
        <position position="199"/>
    </location>
    <ligand>
        <name>a divalent metal cation</name>
        <dbReference type="ChEBI" id="CHEBI:60240"/>
    </ligand>
</feature>
<feature type="binding site" evidence="9">
    <location>
        <begin position="282"/>
        <end position="284"/>
    </location>
    <ligand>
        <name>substrate</name>
    </ligand>
</feature>
<feature type="binding site" evidence="9">
    <location>
        <position position="120"/>
    </location>
    <ligand>
        <name>a divalent metal cation</name>
        <dbReference type="ChEBI" id="CHEBI:60240"/>
    </ligand>
</feature>
<dbReference type="HAMAP" id="MF_00333">
    <property type="entry name" value="Coprogen_oxidas"/>
    <property type="match status" value="1"/>
</dbReference>
<dbReference type="GO" id="GO:0042803">
    <property type="term" value="F:protein homodimerization activity"/>
    <property type="evidence" value="ECO:0007669"/>
    <property type="project" value="UniProtKB-UniRule"/>
</dbReference>
<dbReference type="PRINTS" id="PR00073">
    <property type="entry name" value="COPRGNOXDASE"/>
</dbReference>
<dbReference type="PIRSF" id="PIRSF000166">
    <property type="entry name" value="Coproporphyri_ox"/>
    <property type="match status" value="1"/>
</dbReference>
<dbReference type="PANTHER" id="PTHR10755">
    <property type="entry name" value="COPROPORPHYRINOGEN III OXIDASE, MITOCHONDRIAL"/>
    <property type="match status" value="1"/>
</dbReference>
<dbReference type="InterPro" id="IPR001260">
    <property type="entry name" value="Coprogen_oxidase_aer"/>
</dbReference>
<dbReference type="Gene3D" id="3.40.1500.10">
    <property type="entry name" value="Coproporphyrinogen III oxidase, aerobic"/>
    <property type="match status" value="1"/>
</dbReference>
<comment type="catalytic activity">
    <reaction evidence="9">
        <text>coproporphyrinogen III + O2 + 2 H(+) = protoporphyrinogen IX + 2 CO2 + 2 H2O</text>
        <dbReference type="Rhea" id="RHEA:18257"/>
        <dbReference type="ChEBI" id="CHEBI:15377"/>
        <dbReference type="ChEBI" id="CHEBI:15378"/>
        <dbReference type="ChEBI" id="CHEBI:15379"/>
        <dbReference type="ChEBI" id="CHEBI:16526"/>
        <dbReference type="ChEBI" id="CHEBI:57307"/>
        <dbReference type="ChEBI" id="CHEBI:57309"/>
        <dbReference type="EC" id="1.3.3.3"/>
    </reaction>
</comment>
<dbReference type="FunFam" id="3.40.1500.10:FF:000005">
    <property type="entry name" value="Oxygen-dependent coproporphyrinogen-III oxidase"/>
    <property type="match status" value="1"/>
</dbReference>